<evidence type="ECO:0000313" key="9">
    <source>
        <dbReference type="EMBL" id="MDC8786081.1"/>
    </source>
</evidence>
<dbReference type="Gene3D" id="3.40.1090.10">
    <property type="entry name" value="Cytosolic phospholipase A2 catalytic domain"/>
    <property type="match status" value="2"/>
</dbReference>
<evidence type="ECO:0000256" key="2">
    <source>
        <dbReference type="ARBA" id="ARBA00022801"/>
    </source>
</evidence>
<keyword evidence="7" id="KW-0732">Signal</keyword>
<feature type="chain" id="PRO_5046822473" evidence="7">
    <location>
        <begin position="34"/>
        <end position="760"/>
    </location>
</feature>
<reference evidence="9 10" key="1">
    <citation type="submission" date="2022-10" db="EMBL/GenBank/DDBJ databases">
        <title>paucibacter sp. hw8 Genome sequencing.</title>
        <authorList>
            <person name="Park S."/>
        </authorList>
    </citation>
    <scope>NUCLEOTIDE SEQUENCE [LARGE SCALE GENOMIC DNA]</scope>
    <source>
        <strain evidence="10">hw8</strain>
    </source>
</reference>
<comment type="caution">
    <text evidence="6">Lacks conserved residue(s) required for the propagation of feature annotation.</text>
</comment>
<feature type="short sequence motif" description="GXSXG" evidence="6">
    <location>
        <begin position="90"/>
        <end position="94"/>
    </location>
</feature>
<dbReference type="InterPro" id="IPR050301">
    <property type="entry name" value="NTE"/>
</dbReference>
<evidence type="ECO:0000259" key="8">
    <source>
        <dbReference type="PROSITE" id="PS51635"/>
    </source>
</evidence>
<evidence type="ECO:0000256" key="1">
    <source>
        <dbReference type="ARBA" id="ARBA00004370"/>
    </source>
</evidence>
<dbReference type="InterPro" id="IPR002641">
    <property type="entry name" value="PNPLA_dom"/>
</dbReference>
<feature type="active site" description="Proton acceptor" evidence="6">
    <location>
        <position position="237"/>
    </location>
</feature>
<comment type="caution">
    <text evidence="9">The sequence shown here is derived from an EMBL/GenBank/DDBJ whole genome shotgun (WGS) entry which is preliminary data.</text>
</comment>
<dbReference type="RefSeq" id="WP_273597195.1">
    <property type="nucleotide sequence ID" value="NZ_JAQQXS010000010.1"/>
</dbReference>
<keyword evidence="10" id="KW-1185">Reference proteome</keyword>
<keyword evidence="4 6" id="KW-0443">Lipid metabolism</keyword>
<feature type="active site" description="Nucleophile" evidence="6">
    <location>
        <position position="92"/>
    </location>
</feature>
<dbReference type="Gene3D" id="2.40.160.50">
    <property type="entry name" value="membrane protein fhac: a member of the omp85/tpsb transporter family"/>
    <property type="match status" value="1"/>
</dbReference>
<proteinExistence type="predicted"/>
<feature type="domain" description="PNPLA" evidence="8">
    <location>
        <begin position="59"/>
        <end position="250"/>
    </location>
</feature>
<evidence type="ECO:0000256" key="4">
    <source>
        <dbReference type="ARBA" id="ARBA00023098"/>
    </source>
</evidence>
<protein>
    <submittedName>
        <fullName evidence="9">Patatin-like phospholipase family protein</fullName>
    </submittedName>
</protein>
<gene>
    <name evidence="9" type="ORF">PRZ01_12855</name>
</gene>
<name>A0ABT5KW85_9BURK</name>
<dbReference type="CDD" id="cd07205">
    <property type="entry name" value="Pat_PNPLA6_PNPLA7_NTE1_like"/>
    <property type="match status" value="1"/>
</dbReference>
<dbReference type="Proteomes" id="UP001219862">
    <property type="component" value="Unassembled WGS sequence"/>
</dbReference>
<dbReference type="PANTHER" id="PTHR14226:SF29">
    <property type="entry name" value="NEUROPATHY TARGET ESTERASE SWS"/>
    <property type="match status" value="1"/>
</dbReference>
<dbReference type="SUPFAM" id="SSF52151">
    <property type="entry name" value="FabD/lysophospholipase-like"/>
    <property type="match status" value="1"/>
</dbReference>
<evidence type="ECO:0000256" key="6">
    <source>
        <dbReference type="PROSITE-ProRule" id="PRU01161"/>
    </source>
</evidence>
<dbReference type="Gene3D" id="3.10.20.310">
    <property type="entry name" value="membrane protein fhac"/>
    <property type="match status" value="1"/>
</dbReference>
<dbReference type="PANTHER" id="PTHR14226">
    <property type="entry name" value="NEUROPATHY TARGET ESTERASE/SWISS CHEESE D.MELANOGASTER"/>
    <property type="match status" value="1"/>
</dbReference>
<accession>A0ABT5KW85</accession>
<evidence type="ECO:0000256" key="3">
    <source>
        <dbReference type="ARBA" id="ARBA00022963"/>
    </source>
</evidence>
<sequence length="760" mass="81640">MTDTADATSRRACPYRRAVITLLLVSLQMSAAAAQPAAEGAAAVSPVDVSTPPRPKICLVLSGGGARGAAHTGVLRVLEELRVPIDCIAGTSMGALVGGAYATGMSVAEMDAINAGITVEKLFKEEPPRQELNMRRKTDSFVNYIGPEVGAGAGASNLGKGLATGVQLETVLRQLSKVQGYRQFDALPIPFRAVATDLVTGKAVVFKEGEMANVMRASMSVPGAVAPAEIRGMMLVDGMLTSNLPVDAARAMGADIVIAVNVGTPLLKREALNSIVGVAGQMLSILTEQNVQASIASLKPSDILISPDLGDFSTADFDQLAKISPLGEAAARAVADRLAKLSLPAAEYAALRQQQQAPLADDARPVDAIRFTPMKRVNPEAALEVMTTHTKQPIDQAALDADMRRLYGTGDFEHVGYRIDDTPEQRTLTVDAEEKSWGPDYLRFGLAIDTDFSSGNGTSLLATYRRTWLNALGAEWRTDLRLGEASSLSSEFYQPFDTQGDWFVSPNVQIERHTLPVFTRETRLAVVKQESARLGVDIGRYFNQYGEFRLGVQTGWMERMLDTGPDQARPSPAKIRLGSVGARVLMDRLDSAQFPRSGWYLKTWAYASRPELGADQRYTKWELQVSGVASLGDSTLNVLLESGGKLGSADLPSHDLFQWGGFLQQSGYATGQLLGQRLDFGRVMYYSRVAKGGLLAGKFAGISLELGRMRGPFMPDVSDGWRKSAAAFVGMDTPVGPVYFGYGRASDGPGSFYLTLGPAY</sequence>
<feature type="short sequence motif" description="GXGXXG" evidence="6">
    <location>
        <begin position="63"/>
        <end position="68"/>
    </location>
</feature>
<evidence type="ECO:0000256" key="7">
    <source>
        <dbReference type="SAM" id="SignalP"/>
    </source>
</evidence>
<dbReference type="Pfam" id="PF01103">
    <property type="entry name" value="Omp85"/>
    <property type="match status" value="1"/>
</dbReference>
<evidence type="ECO:0000256" key="5">
    <source>
        <dbReference type="ARBA" id="ARBA00023136"/>
    </source>
</evidence>
<comment type="subcellular location">
    <subcellularLocation>
        <location evidence="1">Membrane</location>
    </subcellularLocation>
</comment>
<organism evidence="9 10">
    <name type="scientific">Roseateles koreensis</name>
    <dbReference type="NCBI Taxonomy" id="2987526"/>
    <lineage>
        <taxon>Bacteria</taxon>
        <taxon>Pseudomonadati</taxon>
        <taxon>Pseudomonadota</taxon>
        <taxon>Betaproteobacteria</taxon>
        <taxon>Burkholderiales</taxon>
        <taxon>Sphaerotilaceae</taxon>
        <taxon>Roseateles</taxon>
    </lineage>
</organism>
<dbReference type="InterPro" id="IPR000184">
    <property type="entry name" value="Bac_surfAg_D15"/>
</dbReference>
<feature type="signal peptide" evidence="7">
    <location>
        <begin position="1"/>
        <end position="33"/>
    </location>
</feature>
<evidence type="ECO:0000313" key="10">
    <source>
        <dbReference type="Proteomes" id="UP001219862"/>
    </source>
</evidence>
<keyword evidence="2 6" id="KW-0378">Hydrolase</keyword>
<dbReference type="InterPro" id="IPR016035">
    <property type="entry name" value="Acyl_Trfase/lysoPLipase"/>
</dbReference>
<dbReference type="PROSITE" id="PS51635">
    <property type="entry name" value="PNPLA"/>
    <property type="match status" value="1"/>
</dbReference>
<keyword evidence="5" id="KW-0472">Membrane</keyword>
<keyword evidence="3 6" id="KW-0442">Lipid degradation</keyword>
<dbReference type="Pfam" id="PF01734">
    <property type="entry name" value="Patatin"/>
    <property type="match status" value="1"/>
</dbReference>
<dbReference type="EMBL" id="JAQQXS010000010">
    <property type="protein sequence ID" value="MDC8786081.1"/>
    <property type="molecule type" value="Genomic_DNA"/>
</dbReference>